<proteinExistence type="predicted"/>
<dbReference type="PANTHER" id="PTHR22937:SF65">
    <property type="entry name" value="E3 UBIQUITIN-PROTEIN LIGASE ARK2C"/>
    <property type="match status" value="1"/>
</dbReference>
<dbReference type="EC" id="2.3.2.27" evidence="2"/>
<gene>
    <name evidence="11" type="ORF">AMTR_s00034p00079510</name>
</gene>
<keyword evidence="5 8" id="KW-0863">Zinc-finger</keyword>
<keyword evidence="6" id="KW-0833">Ubl conjugation pathway</keyword>
<dbReference type="eggNOG" id="KOG0800">
    <property type="taxonomic scope" value="Eukaryota"/>
</dbReference>
<dbReference type="SMART" id="SM00184">
    <property type="entry name" value="RING"/>
    <property type="match status" value="1"/>
</dbReference>
<evidence type="ECO:0000259" key="10">
    <source>
        <dbReference type="PROSITE" id="PS50089"/>
    </source>
</evidence>
<evidence type="ECO:0000256" key="1">
    <source>
        <dbReference type="ARBA" id="ARBA00000900"/>
    </source>
</evidence>
<dbReference type="Gene3D" id="3.30.40.10">
    <property type="entry name" value="Zinc/RING finger domain, C3HC4 (zinc finger)"/>
    <property type="match status" value="1"/>
</dbReference>
<dbReference type="Gramene" id="ERN12169">
    <property type="protein sequence ID" value="ERN12169"/>
    <property type="gene ID" value="AMTR_s00034p00079510"/>
</dbReference>
<evidence type="ECO:0000256" key="2">
    <source>
        <dbReference type="ARBA" id="ARBA00012483"/>
    </source>
</evidence>
<dbReference type="Pfam" id="PF13639">
    <property type="entry name" value="zf-RING_2"/>
    <property type="match status" value="1"/>
</dbReference>
<dbReference type="InterPro" id="IPR045191">
    <property type="entry name" value="MBR1/2-like"/>
</dbReference>
<evidence type="ECO:0000256" key="8">
    <source>
        <dbReference type="PROSITE-ProRule" id="PRU00175"/>
    </source>
</evidence>
<protein>
    <recommendedName>
        <fullName evidence="2">RING-type E3 ubiquitin transferase</fullName>
        <ecNumber evidence="2">2.3.2.27</ecNumber>
    </recommendedName>
</protein>
<keyword evidence="3" id="KW-0808">Transferase</keyword>
<feature type="domain" description="RING-type" evidence="10">
    <location>
        <begin position="521"/>
        <end position="562"/>
    </location>
</feature>
<sequence length="574" mass="63118">MGRHRNSLYNPQLLDMNVDQIWSHPLPAESHTLRGETNNLSNANNHVGDAPSSHIRNPYLTGSNSYSCDHVAGRASLSENASFSSYDGEGMTGCRWNYTSDSNLLSRTADYPPLTSSLNSGTLVYNTPSSSSASIPYWPQHFSSSGDYRGVGVGEDYYGNMNSNTSTWFNGRNVCKRKSSFSSLAAYEEGGRGYCSSGSSSGPHMREEPIVGSRRGPWGSSTASDYYRGNNPLSIIDGEGLSQRNVRSRSLVQPEVSMLRSSGLHFRSAPDHWLGDGDVITANSTMQFNWNHSTSAVYHRRRMLASENNLRNHDVNGFIGVGTSISMSGSSSRETVGSSIIQCGIPHHSSPTPRIRGSGPYYAQQGTPYQPIVASLISNHHRYQRAPTTSNAAGLLDLGSETHYASTGSLVTGRHVGERFGNNGSSSFGRSPRLERFYSERNIALGQHLMFYSASDLFDEHSDMRLDVDNMSYEELLALEERIGDVNTGLSEDVIFLKCLKVRTYTAENISKDKQLEEGNCIICQEEYEEKEEVGTLDCGHEYHISCIKKWLVQKNVCPVCKAPALADGGHSSR</sequence>
<dbReference type="GO" id="GO:0008270">
    <property type="term" value="F:zinc ion binding"/>
    <property type="evidence" value="ECO:0007669"/>
    <property type="project" value="UniProtKB-KW"/>
</dbReference>
<evidence type="ECO:0000313" key="12">
    <source>
        <dbReference type="Proteomes" id="UP000017836"/>
    </source>
</evidence>
<dbReference type="GO" id="GO:0061630">
    <property type="term" value="F:ubiquitin protein ligase activity"/>
    <property type="evidence" value="ECO:0000318"/>
    <property type="project" value="GO_Central"/>
</dbReference>
<reference evidence="12" key="1">
    <citation type="journal article" date="2013" name="Science">
        <title>The Amborella genome and the evolution of flowering plants.</title>
        <authorList>
            <consortium name="Amborella Genome Project"/>
        </authorList>
    </citation>
    <scope>NUCLEOTIDE SEQUENCE [LARGE SCALE GENOMIC DNA]</scope>
</reference>
<name>W1PWE9_AMBTC</name>
<evidence type="ECO:0000256" key="6">
    <source>
        <dbReference type="ARBA" id="ARBA00022786"/>
    </source>
</evidence>
<comment type="catalytic activity">
    <reaction evidence="1">
        <text>S-ubiquitinyl-[E2 ubiquitin-conjugating enzyme]-L-cysteine + [acceptor protein]-L-lysine = [E2 ubiquitin-conjugating enzyme]-L-cysteine + N(6)-ubiquitinyl-[acceptor protein]-L-lysine.</text>
        <dbReference type="EC" id="2.3.2.27"/>
    </reaction>
</comment>
<evidence type="ECO:0000313" key="11">
    <source>
        <dbReference type="EMBL" id="ERN12169.1"/>
    </source>
</evidence>
<dbReference type="EMBL" id="KI392616">
    <property type="protein sequence ID" value="ERN12169.1"/>
    <property type="molecule type" value="Genomic_DNA"/>
</dbReference>
<organism evidence="11 12">
    <name type="scientific">Amborella trichopoda</name>
    <dbReference type="NCBI Taxonomy" id="13333"/>
    <lineage>
        <taxon>Eukaryota</taxon>
        <taxon>Viridiplantae</taxon>
        <taxon>Streptophyta</taxon>
        <taxon>Embryophyta</taxon>
        <taxon>Tracheophyta</taxon>
        <taxon>Spermatophyta</taxon>
        <taxon>Magnoliopsida</taxon>
        <taxon>Amborellales</taxon>
        <taxon>Amborellaceae</taxon>
        <taxon>Amborella</taxon>
    </lineage>
</organism>
<accession>W1PWE9</accession>
<evidence type="ECO:0000256" key="9">
    <source>
        <dbReference type="SAM" id="MobiDB-lite"/>
    </source>
</evidence>
<dbReference type="SUPFAM" id="SSF57850">
    <property type="entry name" value="RING/U-box"/>
    <property type="match status" value="1"/>
</dbReference>
<dbReference type="Proteomes" id="UP000017836">
    <property type="component" value="Unassembled WGS sequence"/>
</dbReference>
<evidence type="ECO:0000256" key="3">
    <source>
        <dbReference type="ARBA" id="ARBA00022679"/>
    </source>
</evidence>
<evidence type="ECO:0000256" key="5">
    <source>
        <dbReference type="ARBA" id="ARBA00022771"/>
    </source>
</evidence>
<dbReference type="PROSITE" id="PS50089">
    <property type="entry name" value="ZF_RING_2"/>
    <property type="match status" value="1"/>
</dbReference>
<keyword evidence="4" id="KW-0479">Metal-binding</keyword>
<dbReference type="AlphaFoldDB" id="W1PWE9"/>
<evidence type="ECO:0000256" key="4">
    <source>
        <dbReference type="ARBA" id="ARBA00022723"/>
    </source>
</evidence>
<dbReference type="OrthoDB" id="8062037at2759"/>
<dbReference type="InterPro" id="IPR001841">
    <property type="entry name" value="Znf_RING"/>
</dbReference>
<dbReference type="InterPro" id="IPR013083">
    <property type="entry name" value="Znf_RING/FYVE/PHD"/>
</dbReference>
<feature type="region of interest" description="Disordered" evidence="9">
    <location>
        <begin position="195"/>
        <end position="217"/>
    </location>
</feature>
<keyword evidence="12" id="KW-1185">Reference proteome</keyword>
<dbReference type="STRING" id="13333.W1PWE9"/>
<dbReference type="HOGENOM" id="CLU_036557_0_0_1"/>
<keyword evidence="7" id="KW-0862">Zinc</keyword>
<evidence type="ECO:0000256" key="7">
    <source>
        <dbReference type="ARBA" id="ARBA00022833"/>
    </source>
</evidence>
<dbReference type="PANTHER" id="PTHR22937">
    <property type="entry name" value="E3 UBIQUITIN-PROTEIN LIGASE RNF165"/>
    <property type="match status" value="1"/>
</dbReference>
<dbReference type="KEGG" id="atr:18440378"/>